<dbReference type="RefSeq" id="WP_246288670.1">
    <property type="nucleotide sequence ID" value="NZ_CADIJO010000005.1"/>
</dbReference>
<evidence type="ECO:0000313" key="4">
    <source>
        <dbReference type="Proteomes" id="UP000494111"/>
    </source>
</evidence>
<dbReference type="GO" id="GO:0009244">
    <property type="term" value="P:lipopolysaccharide core region biosynthetic process"/>
    <property type="evidence" value="ECO:0007669"/>
    <property type="project" value="TreeGrafter"/>
</dbReference>
<reference evidence="3 4" key="1">
    <citation type="submission" date="2020-04" db="EMBL/GenBank/DDBJ databases">
        <authorList>
            <person name="De Canck E."/>
        </authorList>
    </citation>
    <scope>NUCLEOTIDE SEQUENCE [LARGE SCALE GENOMIC DNA]</scope>
    <source>
        <strain evidence="3 4">LMG 3458</strain>
    </source>
</reference>
<dbReference type="PANTHER" id="PTHR30160">
    <property type="entry name" value="TETRAACYLDISACCHARIDE 4'-KINASE-RELATED"/>
    <property type="match status" value="1"/>
</dbReference>
<name>A0A6S6ZQB1_9BURK</name>
<accession>A0A6S6ZQB1</accession>
<dbReference type="GO" id="GO:0008713">
    <property type="term" value="F:ADP-heptose-lipopolysaccharide heptosyltransferase activity"/>
    <property type="evidence" value="ECO:0007669"/>
    <property type="project" value="TreeGrafter"/>
</dbReference>
<dbReference type="Pfam" id="PF01075">
    <property type="entry name" value="Glyco_transf_9"/>
    <property type="match status" value="1"/>
</dbReference>
<keyword evidence="2" id="KW-0808">Transferase</keyword>
<evidence type="ECO:0000313" key="3">
    <source>
        <dbReference type="EMBL" id="CAB3688396.1"/>
    </source>
</evidence>
<sequence length="306" mass="34720">MSHAHPLPAEKTALVLSNRLGDSLYQMTIANNLRKAGRDISVYGVHGYALREWFPDFDIQPLPSDITNLAGYDTIVQMDPDSPFDGLGRVCKRFLSTKAWGQAQPTPRKHSSPNGILDEFRRFSFDAFGLTHWSDDNGLQAPARFKARRHPKRVILHPTSSEAERCWTPGKYVIVAKRLRAMGYEPVFVLAPSEREYWLPLLEPAHAGHVQAPSIEGVAAEIYESGWFIGTDSGIGHLASCCGLPTVTIVDRPRNMPRWRPAWAANIIVKPWWLPLRTMRRKYWREATTVSAVMRCFGRMVHRQHP</sequence>
<dbReference type="SUPFAM" id="SSF53756">
    <property type="entry name" value="UDP-Glycosyltransferase/glycogen phosphorylase"/>
    <property type="match status" value="1"/>
</dbReference>
<dbReference type="InterPro" id="IPR051199">
    <property type="entry name" value="LPS_LOS_Heptosyltrfase"/>
</dbReference>
<dbReference type="AlphaFoldDB" id="A0A6S6ZQB1"/>
<proteinExistence type="predicted"/>
<dbReference type="GO" id="GO:0005829">
    <property type="term" value="C:cytosol"/>
    <property type="evidence" value="ECO:0007669"/>
    <property type="project" value="TreeGrafter"/>
</dbReference>
<dbReference type="Gene3D" id="3.40.50.2000">
    <property type="entry name" value="Glycogen Phosphorylase B"/>
    <property type="match status" value="1"/>
</dbReference>
<keyword evidence="1" id="KW-0328">Glycosyltransferase</keyword>
<dbReference type="Proteomes" id="UP000494111">
    <property type="component" value="Unassembled WGS sequence"/>
</dbReference>
<dbReference type="EMBL" id="CADIJO010000005">
    <property type="protein sequence ID" value="CAB3688396.1"/>
    <property type="molecule type" value="Genomic_DNA"/>
</dbReference>
<protein>
    <submittedName>
        <fullName evidence="3">Uncharacterized protein</fullName>
    </submittedName>
</protein>
<dbReference type="InterPro" id="IPR002201">
    <property type="entry name" value="Glyco_trans_9"/>
</dbReference>
<gene>
    <name evidence="3" type="ORF">LMG3458_02001</name>
</gene>
<evidence type="ECO:0000256" key="2">
    <source>
        <dbReference type="ARBA" id="ARBA00022679"/>
    </source>
</evidence>
<organism evidence="3 4">
    <name type="scientific">Achromobacter deleyi</name>
    <dbReference type="NCBI Taxonomy" id="1353891"/>
    <lineage>
        <taxon>Bacteria</taxon>
        <taxon>Pseudomonadati</taxon>
        <taxon>Pseudomonadota</taxon>
        <taxon>Betaproteobacteria</taxon>
        <taxon>Burkholderiales</taxon>
        <taxon>Alcaligenaceae</taxon>
        <taxon>Achromobacter</taxon>
    </lineage>
</organism>
<evidence type="ECO:0000256" key="1">
    <source>
        <dbReference type="ARBA" id="ARBA00022676"/>
    </source>
</evidence>